<feature type="signal peptide" evidence="3">
    <location>
        <begin position="1"/>
        <end position="22"/>
    </location>
</feature>
<evidence type="ECO:0000256" key="1">
    <source>
        <dbReference type="ARBA" id="ARBA00023295"/>
    </source>
</evidence>
<keyword evidence="6" id="KW-1185">Reference proteome</keyword>
<comment type="caution">
    <text evidence="5">The sequence shown here is derived from an EMBL/GenBank/DDBJ whole genome shotgun (WGS) entry which is preliminary data.</text>
</comment>
<dbReference type="GO" id="GO:0000272">
    <property type="term" value="P:polysaccharide catabolic process"/>
    <property type="evidence" value="ECO:0007669"/>
    <property type="project" value="UniProtKB-KW"/>
</dbReference>
<feature type="chain" id="PRO_5029826028" description="Fibronectin type-III domain-containing protein" evidence="3">
    <location>
        <begin position="23"/>
        <end position="491"/>
    </location>
</feature>
<keyword evidence="3" id="KW-0732">Signal</keyword>
<dbReference type="PROSITE" id="PS50853">
    <property type="entry name" value="FN3"/>
    <property type="match status" value="1"/>
</dbReference>
<dbReference type="GO" id="GO:0016798">
    <property type="term" value="F:hydrolase activity, acting on glycosyl bonds"/>
    <property type="evidence" value="ECO:0007669"/>
    <property type="project" value="UniProtKB-KW"/>
</dbReference>
<dbReference type="SUPFAM" id="SSF49265">
    <property type="entry name" value="Fibronectin type III"/>
    <property type="match status" value="1"/>
</dbReference>
<dbReference type="CDD" id="cd00063">
    <property type="entry name" value="FN3"/>
    <property type="match status" value="1"/>
</dbReference>
<keyword evidence="2" id="KW-0119">Carbohydrate metabolism</keyword>
<accession>A0A7K0BS83</accession>
<dbReference type="InterPro" id="IPR036116">
    <property type="entry name" value="FN3_sf"/>
</dbReference>
<gene>
    <name evidence="5" type="ORF">ACRB68_21140</name>
</gene>
<organism evidence="5 6">
    <name type="scientific">Actinomadura macrotermitis</name>
    <dbReference type="NCBI Taxonomy" id="2585200"/>
    <lineage>
        <taxon>Bacteria</taxon>
        <taxon>Bacillati</taxon>
        <taxon>Actinomycetota</taxon>
        <taxon>Actinomycetes</taxon>
        <taxon>Streptosporangiales</taxon>
        <taxon>Thermomonosporaceae</taxon>
        <taxon>Actinomadura</taxon>
    </lineage>
</organism>
<feature type="domain" description="Fibronectin type-III" evidence="4">
    <location>
        <begin position="183"/>
        <end position="268"/>
    </location>
</feature>
<reference evidence="5 6" key="1">
    <citation type="submission" date="2019-10" db="EMBL/GenBank/DDBJ databases">
        <title>Actinomadura rubteroloni sp. nov. and Actinomadura macrotermitis sp. nov., isolated from the gut of fungus growing-termite Macrotermes natalensis.</title>
        <authorList>
            <person name="Benndorf R."/>
            <person name="Martin K."/>
            <person name="Kuefner M."/>
            <person name="De Beer W."/>
            <person name="Kaster A.-K."/>
            <person name="Vollmers J."/>
            <person name="Poulsen M."/>
            <person name="Beemelmanns C."/>
        </authorList>
    </citation>
    <scope>NUCLEOTIDE SEQUENCE [LARGE SCALE GENOMIC DNA]</scope>
    <source>
        <strain evidence="5 6">RB68</strain>
    </source>
</reference>
<dbReference type="Proteomes" id="UP000487268">
    <property type="component" value="Unassembled WGS sequence"/>
</dbReference>
<dbReference type="AlphaFoldDB" id="A0A7K0BS83"/>
<evidence type="ECO:0000313" key="6">
    <source>
        <dbReference type="Proteomes" id="UP000487268"/>
    </source>
</evidence>
<protein>
    <recommendedName>
        <fullName evidence="4">Fibronectin type-III domain-containing protein</fullName>
    </recommendedName>
</protein>
<name>A0A7K0BS83_9ACTN</name>
<evidence type="ECO:0000313" key="5">
    <source>
        <dbReference type="EMBL" id="MQY04065.1"/>
    </source>
</evidence>
<evidence type="ECO:0000256" key="3">
    <source>
        <dbReference type="SAM" id="SignalP"/>
    </source>
</evidence>
<dbReference type="Pfam" id="PF00041">
    <property type="entry name" value="fn3"/>
    <property type="match status" value="1"/>
</dbReference>
<dbReference type="InterPro" id="IPR013783">
    <property type="entry name" value="Ig-like_fold"/>
</dbReference>
<keyword evidence="2" id="KW-0624">Polysaccharide degradation</keyword>
<keyword evidence="1" id="KW-0378">Hydrolase</keyword>
<keyword evidence="1" id="KW-0326">Glycosidase</keyword>
<sequence>MMALGAAAIVASGLSGTGSASADPVKMTVKYVCDFPQAGKVPVTANYATGVPAEVTTGTPTAVDVETTLAISGKALAKLGATVSVSGTAAPAAQGGATNVPIPVDLAETEVKTDGGTTEIKGSGTAQPVFLAAGDGKVDAGTLMLKTRATGEVPCAVAAGQKTTLAAFKVTGEAKPDATAPTAPGKPKVEERDLTSISLSWAASTDDVGVVGYDVYDGEAKVVSVKQNSVTVGGLKAATQHVFTIRARDAAGNVSDSSEALIAQTAESDSAPKDCGKFRTPPKTDQWGSRKRASCVYMAGYSNVRKLNAATALNDPAEGEPVHANVFVYGIGNTIQADVEFAGPMTSTAKMLQFSFMPVKARMELTQLGHSTLKISGSPGKYKLRTDVKMTIRLFDASVNGTKLDVGRKCRTVEPATITLTGGSPEYKGVQLGGPLYGVYEIPKFTGCGVGEDLDSLLSGAISGPGNYLKIIQGPLCIYTTQHCVRPKPMR</sequence>
<evidence type="ECO:0000259" key="4">
    <source>
        <dbReference type="PROSITE" id="PS50853"/>
    </source>
</evidence>
<proteinExistence type="predicted"/>
<dbReference type="EMBL" id="WEGH01000001">
    <property type="protein sequence ID" value="MQY04065.1"/>
    <property type="molecule type" value="Genomic_DNA"/>
</dbReference>
<evidence type="ECO:0000256" key="2">
    <source>
        <dbReference type="ARBA" id="ARBA00023326"/>
    </source>
</evidence>
<dbReference type="InterPro" id="IPR003961">
    <property type="entry name" value="FN3_dom"/>
</dbReference>
<dbReference type="Gene3D" id="2.60.40.10">
    <property type="entry name" value="Immunoglobulins"/>
    <property type="match status" value="1"/>
</dbReference>
<dbReference type="SMART" id="SM00060">
    <property type="entry name" value="FN3"/>
    <property type="match status" value="1"/>
</dbReference>